<dbReference type="AlphaFoldDB" id="A0AB72ZWT6"/>
<gene>
    <name evidence="1" type="ORF">HMPREF1391_00149</name>
</gene>
<name>A0AB72ZWT6_HELPX</name>
<reference evidence="2" key="1">
    <citation type="submission" date="2023-07" db="EMBL/GenBank/DDBJ databases">
        <authorList>
            <person name="Weinstock G."/>
            <person name="Sodergren E."/>
            <person name="Lobos E.A."/>
            <person name="Fulton L."/>
            <person name="Fulton R."/>
            <person name="Courtney L."/>
            <person name="Fronick C."/>
            <person name="O'Laughlin M."/>
            <person name="Godfrey J."/>
            <person name="Wilson R.M."/>
            <person name="Miner T."/>
            <person name="Farmer C."/>
            <person name="Delehaunty K."/>
            <person name="Cordes M."/>
            <person name="Minx P."/>
            <person name="Tomlinson C."/>
            <person name="Chen J."/>
            <person name="Wollam A."/>
            <person name="Pepin K.H."/>
            <person name="Bhonagiri V."/>
            <person name="Zhang X."/>
            <person name="Suruliraj S."/>
            <person name="Antonio M."/>
            <person name="Secka O."/>
            <person name="Thomas J."/>
            <person name="Warren W."/>
            <person name="Mitreva M."/>
            <person name="Mardis E.R."/>
            <person name="Wilson R.K."/>
        </authorList>
    </citation>
    <scope>NUCLEOTIDE SEQUENCE [LARGE SCALE GENOMIC DNA]</scope>
    <source>
        <strain evidence="2">GAM100Ai</strain>
    </source>
</reference>
<dbReference type="Proteomes" id="UP000001345">
    <property type="component" value="Unassembled WGS sequence"/>
</dbReference>
<evidence type="ECO:0000313" key="2">
    <source>
        <dbReference type="Proteomes" id="UP000001345"/>
    </source>
</evidence>
<dbReference type="EMBL" id="ANFP01000007">
    <property type="protein sequence ID" value="EKQ72909.1"/>
    <property type="molecule type" value="Genomic_DNA"/>
</dbReference>
<protein>
    <submittedName>
        <fullName evidence="1">Uncharacterized protein</fullName>
    </submittedName>
</protein>
<comment type="caution">
    <text evidence="1">The sequence shown here is derived from an EMBL/GenBank/DDBJ whole genome shotgun (WGS) entry which is preliminary data.</text>
</comment>
<dbReference type="RefSeq" id="WP_001917812.1">
    <property type="nucleotide sequence ID" value="NZ_JH976561.1"/>
</dbReference>
<sequence length="46" mass="5177">MSSDFTNIFIGANNSKRTKFNLIDTEKDPINSHSLSSVIDANLKEY</sequence>
<proteinExistence type="predicted"/>
<accession>A0AB72ZWT6</accession>
<evidence type="ECO:0000313" key="1">
    <source>
        <dbReference type="EMBL" id="EKQ72909.1"/>
    </source>
</evidence>
<organism evidence="1 2">
    <name type="scientific">Helicobacter pylori GAM100Ai</name>
    <dbReference type="NCBI Taxonomy" id="1159019"/>
    <lineage>
        <taxon>Bacteria</taxon>
        <taxon>Pseudomonadati</taxon>
        <taxon>Campylobacterota</taxon>
        <taxon>Epsilonproteobacteria</taxon>
        <taxon>Campylobacterales</taxon>
        <taxon>Helicobacteraceae</taxon>
        <taxon>Helicobacter</taxon>
    </lineage>
</organism>